<evidence type="ECO:0000259" key="8">
    <source>
        <dbReference type="PROSITE" id="PS50110"/>
    </source>
</evidence>
<dbReference type="Gene3D" id="3.40.50.2300">
    <property type="match status" value="1"/>
</dbReference>
<evidence type="ECO:0000256" key="5">
    <source>
        <dbReference type="ARBA" id="ARBA00023163"/>
    </source>
</evidence>
<dbReference type="GO" id="GO:0005829">
    <property type="term" value="C:cytosol"/>
    <property type="evidence" value="ECO:0007669"/>
    <property type="project" value="TreeGrafter"/>
</dbReference>
<evidence type="ECO:0000313" key="10">
    <source>
        <dbReference type="EMBL" id="RBP45987.1"/>
    </source>
</evidence>
<feature type="domain" description="Response regulatory" evidence="8">
    <location>
        <begin position="5"/>
        <end position="119"/>
    </location>
</feature>
<protein>
    <submittedName>
        <fullName evidence="10">DNA-binding response OmpR family regulator</fullName>
    </submittedName>
</protein>
<reference evidence="10 11" key="1">
    <citation type="submission" date="2018-06" db="EMBL/GenBank/DDBJ databases">
        <title>Genomic Encyclopedia of Type Strains, Phase IV (KMG-IV): sequencing the most valuable type-strain genomes for metagenomic binning, comparative biology and taxonomic classification.</title>
        <authorList>
            <person name="Goeker M."/>
        </authorList>
    </citation>
    <scope>NUCLEOTIDE SEQUENCE [LARGE SCALE GENOMIC DNA]</scope>
    <source>
        <strain evidence="10 11">DSM 25532</strain>
    </source>
</reference>
<feature type="DNA-binding region" description="OmpR/PhoB-type" evidence="7">
    <location>
        <begin position="129"/>
        <end position="230"/>
    </location>
</feature>
<feature type="modified residue" description="4-aspartylphosphate" evidence="6">
    <location>
        <position position="54"/>
    </location>
</feature>
<keyword evidence="11" id="KW-1185">Reference proteome</keyword>
<name>A0A366HTG1_9BACT</name>
<dbReference type="SUPFAM" id="SSF46894">
    <property type="entry name" value="C-terminal effector domain of the bipartite response regulators"/>
    <property type="match status" value="1"/>
</dbReference>
<evidence type="ECO:0000256" key="6">
    <source>
        <dbReference type="PROSITE-ProRule" id="PRU00169"/>
    </source>
</evidence>
<dbReference type="InterPro" id="IPR039420">
    <property type="entry name" value="WalR-like"/>
</dbReference>
<dbReference type="Gene3D" id="1.10.10.10">
    <property type="entry name" value="Winged helix-like DNA-binding domain superfamily/Winged helix DNA-binding domain"/>
    <property type="match status" value="1"/>
</dbReference>
<dbReference type="RefSeq" id="WP_113957544.1">
    <property type="nucleotide sequence ID" value="NZ_QNRR01000002.1"/>
</dbReference>
<dbReference type="GO" id="GO:0000156">
    <property type="term" value="F:phosphorelay response regulator activity"/>
    <property type="evidence" value="ECO:0007669"/>
    <property type="project" value="TreeGrafter"/>
</dbReference>
<dbReference type="InterPro" id="IPR016032">
    <property type="entry name" value="Sig_transdc_resp-reg_C-effctor"/>
</dbReference>
<dbReference type="AlphaFoldDB" id="A0A366HTG1"/>
<keyword evidence="2" id="KW-0902">Two-component regulatory system</keyword>
<dbReference type="InterPro" id="IPR036388">
    <property type="entry name" value="WH-like_DNA-bd_sf"/>
</dbReference>
<feature type="domain" description="OmpR/PhoB-type" evidence="9">
    <location>
        <begin position="129"/>
        <end position="230"/>
    </location>
</feature>
<proteinExistence type="predicted"/>
<dbReference type="Pfam" id="PF00486">
    <property type="entry name" value="Trans_reg_C"/>
    <property type="match status" value="1"/>
</dbReference>
<dbReference type="SUPFAM" id="SSF52172">
    <property type="entry name" value="CheY-like"/>
    <property type="match status" value="1"/>
</dbReference>
<evidence type="ECO:0000313" key="11">
    <source>
        <dbReference type="Proteomes" id="UP000253426"/>
    </source>
</evidence>
<dbReference type="SMART" id="SM00862">
    <property type="entry name" value="Trans_reg_C"/>
    <property type="match status" value="1"/>
</dbReference>
<dbReference type="InterPro" id="IPR011006">
    <property type="entry name" value="CheY-like_superfamily"/>
</dbReference>
<dbReference type="Proteomes" id="UP000253426">
    <property type="component" value="Unassembled WGS sequence"/>
</dbReference>
<dbReference type="Gene3D" id="6.10.250.690">
    <property type="match status" value="1"/>
</dbReference>
<dbReference type="CDD" id="cd00383">
    <property type="entry name" value="trans_reg_C"/>
    <property type="match status" value="1"/>
</dbReference>
<dbReference type="Pfam" id="PF00072">
    <property type="entry name" value="Response_reg"/>
    <property type="match status" value="1"/>
</dbReference>
<keyword evidence="1 6" id="KW-0597">Phosphoprotein</keyword>
<dbReference type="EMBL" id="QNRR01000002">
    <property type="protein sequence ID" value="RBP45987.1"/>
    <property type="molecule type" value="Genomic_DNA"/>
</dbReference>
<evidence type="ECO:0000256" key="1">
    <source>
        <dbReference type="ARBA" id="ARBA00022553"/>
    </source>
</evidence>
<dbReference type="PANTHER" id="PTHR48111:SF1">
    <property type="entry name" value="TWO-COMPONENT RESPONSE REGULATOR ORR33"/>
    <property type="match status" value="1"/>
</dbReference>
<dbReference type="PROSITE" id="PS50110">
    <property type="entry name" value="RESPONSE_REGULATORY"/>
    <property type="match status" value="1"/>
</dbReference>
<comment type="caution">
    <text evidence="10">The sequence shown here is derived from an EMBL/GenBank/DDBJ whole genome shotgun (WGS) entry which is preliminary data.</text>
</comment>
<dbReference type="PANTHER" id="PTHR48111">
    <property type="entry name" value="REGULATOR OF RPOS"/>
    <property type="match status" value="1"/>
</dbReference>
<dbReference type="GO" id="GO:0032993">
    <property type="term" value="C:protein-DNA complex"/>
    <property type="evidence" value="ECO:0007669"/>
    <property type="project" value="TreeGrafter"/>
</dbReference>
<evidence type="ECO:0000259" key="9">
    <source>
        <dbReference type="PROSITE" id="PS51755"/>
    </source>
</evidence>
<evidence type="ECO:0000256" key="4">
    <source>
        <dbReference type="ARBA" id="ARBA00023125"/>
    </source>
</evidence>
<dbReference type="GO" id="GO:0000976">
    <property type="term" value="F:transcription cis-regulatory region binding"/>
    <property type="evidence" value="ECO:0007669"/>
    <property type="project" value="TreeGrafter"/>
</dbReference>
<dbReference type="GO" id="GO:0006355">
    <property type="term" value="P:regulation of DNA-templated transcription"/>
    <property type="evidence" value="ECO:0007669"/>
    <property type="project" value="InterPro"/>
</dbReference>
<keyword evidence="3" id="KW-0805">Transcription regulation</keyword>
<sequence>MPSRTVLVVEDDAAIRRGVQDALQFAGYTTLTAADGKEGARLALTATFDLMLLDLVLPHASGFDILKALRAERPGTPVIILSARGEENDRVRGLRLGADDYVVKPFSVRELLARVDAVLRRAPERQPVQEKAKLPCGTADFATGELRYSDGTRTELSDRERDLLRYFSQNRGRVVSRDELLQHVWRITPNHTETRTVDMHVANLRQKLKDDASAPMLIVTVRGKGYRFDGGNSPAVNGAEVQA</sequence>
<accession>A0A366HTG1</accession>
<keyword evidence="5" id="KW-0804">Transcription</keyword>
<gene>
    <name evidence="10" type="ORF">DES53_102372</name>
</gene>
<evidence type="ECO:0000256" key="7">
    <source>
        <dbReference type="PROSITE-ProRule" id="PRU01091"/>
    </source>
</evidence>
<dbReference type="InterPro" id="IPR001867">
    <property type="entry name" value="OmpR/PhoB-type_DNA-bd"/>
</dbReference>
<dbReference type="OrthoDB" id="9778145at2"/>
<dbReference type="SMART" id="SM00448">
    <property type="entry name" value="REC"/>
    <property type="match status" value="1"/>
</dbReference>
<dbReference type="PROSITE" id="PS51755">
    <property type="entry name" value="OMPR_PHOB"/>
    <property type="match status" value="1"/>
</dbReference>
<keyword evidence="4 7" id="KW-0238">DNA-binding</keyword>
<evidence type="ECO:0000256" key="2">
    <source>
        <dbReference type="ARBA" id="ARBA00023012"/>
    </source>
</evidence>
<dbReference type="InterPro" id="IPR001789">
    <property type="entry name" value="Sig_transdc_resp-reg_receiver"/>
</dbReference>
<organism evidence="10 11">
    <name type="scientific">Roseimicrobium gellanilyticum</name>
    <dbReference type="NCBI Taxonomy" id="748857"/>
    <lineage>
        <taxon>Bacteria</taxon>
        <taxon>Pseudomonadati</taxon>
        <taxon>Verrucomicrobiota</taxon>
        <taxon>Verrucomicrobiia</taxon>
        <taxon>Verrucomicrobiales</taxon>
        <taxon>Verrucomicrobiaceae</taxon>
        <taxon>Roseimicrobium</taxon>
    </lineage>
</organism>
<evidence type="ECO:0000256" key="3">
    <source>
        <dbReference type="ARBA" id="ARBA00023015"/>
    </source>
</evidence>